<accession>A0AAE4CYH9</accession>
<dbReference type="FunFam" id="3.40.50.720:FF:000084">
    <property type="entry name" value="Short-chain dehydrogenase reductase"/>
    <property type="match status" value="1"/>
</dbReference>
<evidence type="ECO:0000259" key="3">
    <source>
        <dbReference type="SMART" id="SM00822"/>
    </source>
</evidence>
<keyword evidence="5" id="KW-1185">Reference proteome</keyword>
<evidence type="ECO:0000313" key="4">
    <source>
        <dbReference type="EMBL" id="MDR7325874.1"/>
    </source>
</evidence>
<dbReference type="PRINTS" id="PR00081">
    <property type="entry name" value="GDHRDH"/>
</dbReference>
<dbReference type="EMBL" id="JAVDYC010000001">
    <property type="protein sequence ID" value="MDR7325874.1"/>
    <property type="molecule type" value="Genomic_DNA"/>
</dbReference>
<evidence type="ECO:0000256" key="2">
    <source>
        <dbReference type="ARBA" id="ARBA00023002"/>
    </source>
</evidence>
<comment type="similarity">
    <text evidence="1">Belongs to the short-chain dehydrogenases/reductases (SDR) family.</text>
</comment>
<dbReference type="PANTHER" id="PTHR43639:SF1">
    <property type="entry name" value="SHORT-CHAIN DEHYDROGENASE_REDUCTASE FAMILY PROTEIN"/>
    <property type="match status" value="1"/>
</dbReference>
<dbReference type="InterPro" id="IPR057326">
    <property type="entry name" value="KR_dom"/>
</dbReference>
<dbReference type="Gene3D" id="3.40.50.720">
    <property type="entry name" value="NAD(P)-binding Rossmann-like Domain"/>
    <property type="match status" value="1"/>
</dbReference>
<evidence type="ECO:0000313" key="5">
    <source>
        <dbReference type="Proteomes" id="UP001183629"/>
    </source>
</evidence>
<dbReference type="CDD" id="cd05233">
    <property type="entry name" value="SDR_c"/>
    <property type="match status" value="1"/>
</dbReference>
<keyword evidence="2" id="KW-0560">Oxidoreductase</keyword>
<dbReference type="SUPFAM" id="SSF51735">
    <property type="entry name" value="NAD(P)-binding Rossmann-fold domains"/>
    <property type="match status" value="1"/>
</dbReference>
<dbReference type="InterPro" id="IPR002347">
    <property type="entry name" value="SDR_fam"/>
</dbReference>
<reference evidence="4 5" key="1">
    <citation type="submission" date="2023-07" db="EMBL/GenBank/DDBJ databases">
        <title>Sequencing the genomes of 1000 actinobacteria strains.</title>
        <authorList>
            <person name="Klenk H.-P."/>
        </authorList>
    </citation>
    <scope>NUCLEOTIDE SEQUENCE [LARGE SCALE GENOMIC DNA]</scope>
    <source>
        <strain evidence="4 5">DSM 44711</strain>
    </source>
</reference>
<name>A0AAE4CYH9_9ACTN</name>
<feature type="domain" description="Ketoreductase" evidence="3">
    <location>
        <begin position="2"/>
        <end position="173"/>
    </location>
</feature>
<proteinExistence type="inferred from homology"/>
<dbReference type="InterPro" id="IPR036291">
    <property type="entry name" value="NAD(P)-bd_dom_sf"/>
</dbReference>
<dbReference type="SMART" id="SM00822">
    <property type="entry name" value="PKS_KR"/>
    <property type="match status" value="1"/>
</dbReference>
<organism evidence="4 5">
    <name type="scientific">Catenuloplanes niger</name>
    <dbReference type="NCBI Taxonomy" id="587534"/>
    <lineage>
        <taxon>Bacteria</taxon>
        <taxon>Bacillati</taxon>
        <taxon>Actinomycetota</taxon>
        <taxon>Actinomycetes</taxon>
        <taxon>Micromonosporales</taxon>
        <taxon>Micromonosporaceae</taxon>
        <taxon>Catenuloplanes</taxon>
    </lineage>
</organism>
<gene>
    <name evidence="4" type="ORF">J2S44_006124</name>
</gene>
<dbReference type="PANTHER" id="PTHR43639">
    <property type="entry name" value="OXIDOREDUCTASE, SHORT-CHAIN DEHYDROGENASE/REDUCTASE FAMILY (AFU_ORTHOLOGUE AFUA_5G02870)"/>
    <property type="match status" value="1"/>
</dbReference>
<dbReference type="RefSeq" id="WP_310420934.1">
    <property type="nucleotide sequence ID" value="NZ_JAVDYC010000001.1"/>
</dbReference>
<dbReference type="PRINTS" id="PR00080">
    <property type="entry name" value="SDRFAMILY"/>
</dbReference>
<protein>
    <submittedName>
        <fullName evidence="4">NAD(P)-dependent dehydrogenase (Short-subunit alcohol dehydrogenase family)</fullName>
    </submittedName>
</protein>
<dbReference type="Proteomes" id="UP001183629">
    <property type="component" value="Unassembled WGS sequence"/>
</dbReference>
<sequence length="242" mass="24954">MRVCVITGGTRGIGAAVARELAGTPGRALLLAYRADHERARALAAELDTEASPVRTLACDVADPDQVAALFAAADRLGELTGLVNNAAVLERQCGFGEITPDRWARILGVNVIGLATCCAHALERMRSGGVIVNLSSRAAVLGAPGEYVDYAASKAAVDTITRGLGLEAAPRGIRVVGVRPGVIDTEMHASGGDPDRARRIGPTLPLGRAGTPEDIARAVGWLLSPAADYITATTIDVSGGR</sequence>
<comment type="caution">
    <text evidence="4">The sequence shown here is derived from an EMBL/GenBank/DDBJ whole genome shotgun (WGS) entry which is preliminary data.</text>
</comment>
<dbReference type="GO" id="GO:0016491">
    <property type="term" value="F:oxidoreductase activity"/>
    <property type="evidence" value="ECO:0007669"/>
    <property type="project" value="UniProtKB-KW"/>
</dbReference>
<evidence type="ECO:0000256" key="1">
    <source>
        <dbReference type="ARBA" id="ARBA00006484"/>
    </source>
</evidence>
<dbReference type="AlphaFoldDB" id="A0AAE4CYH9"/>
<dbReference type="Pfam" id="PF13561">
    <property type="entry name" value="adh_short_C2"/>
    <property type="match status" value="1"/>
</dbReference>